<dbReference type="GO" id="GO:0071816">
    <property type="term" value="P:tail-anchored membrane protein insertion into ER membrane"/>
    <property type="evidence" value="ECO:0007669"/>
    <property type="project" value="TreeGrafter"/>
</dbReference>
<dbReference type="GO" id="GO:0043529">
    <property type="term" value="C:GET complex"/>
    <property type="evidence" value="ECO:0007669"/>
    <property type="project" value="TreeGrafter"/>
</dbReference>
<dbReference type="OrthoDB" id="1770at2759"/>
<evidence type="ECO:0000256" key="8">
    <source>
        <dbReference type="ARBA" id="ARBA00022840"/>
    </source>
</evidence>
<keyword evidence="5" id="KW-0547">Nucleotide-binding</keyword>
<reference evidence="10 11" key="1">
    <citation type="submission" date="2017-06" db="EMBL/GenBank/DDBJ databases">
        <title>A platform for efficient transgenesis in Macrostomum lignano, a flatworm model organism for stem cell research.</title>
        <authorList>
            <person name="Berezikov E."/>
        </authorList>
    </citation>
    <scope>NUCLEOTIDE SEQUENCE [LARGE SCALE GENOMIC DNA]</scope>
    <source>
        <strain evidence="10">DV1</strain>
        <tissue evidence="10">Whole organism</tissue>
    </source>
</reference>
<gene>
    <name evidence="10" type="ORF">BOX15_Mlig022419g1</name>
</gene>
<dbReference type="GO" id="GO:0016887">
    <property type="term" value="F:ATP hydrolysis activity"/>
    <property type="evidence" value="ECO:0007669"/>
    <property type="project" value="InterPro"/>
</dbReference>
<dbReference type="EMBL" id="NIVC01002353">
    <property type="protein sequence ID" value="PAA58607.1"/>
    <property type="molecule type" value="Genomic_DNA"/>
</dbReference>
<comment type="caution">
    <text evidence="10">The sequence shown here is derived from an EMBL/GenBank/DDBJ whole genome shotgun (WGS) entry which is preliminary data.</text>
</comment>
<dbReference type="InterPro" id="IPR016300">
    <property type="entry name" value="ATPase_ArsA/GET3"/>
</dbReference>
<dbReference type="InterPro" id="IPR027542">
    <property type="entry name" value="ATPase_ArsA/GET3_euk"/>
</dbReference>
<accession>A0A267ECJ9</accession>
<feature type="domain" description="ArsA/GET3 Anion-transporting ATPase-like" evidence="9">
    <location>
        <begin position="34"/>
        <end position="335"/>
    </location>
</feature>
<dbReference type="SUPFAM" id="SSF52540">
    <property type="entry name" value="P-loop containing nucleoside triphosphate hydrolases"/>
    <property type="match status" value="1"/>
</dbReference>
<evidence type="ECO:0000256" key="6">
    <source>
        <dbReference type="ARBA" id="ARBA00022801"/>
    </source>
</evidence>
<evidence type="ECO:0000256" key="5">
    <source>
        <dbReference type="ARBA" id="ARBA00022741"/>
    </source>
</evidence>
<comment type="subcellular location">
    <subcellularLocation>
        <location evidence="1">Cytoplasm</location>
    </subcellularLocation>
</comment>
<evidence type="ECO:0000259" key="9">
    <source>
        <dbReference type="Pfam" id="PF02374"/>
    </source>
</evidence>
<evidence type="ECO:0000313" key="11">
    <source>
        <dbReference type="Proteomes" id="UP000215902"/>
    </source>
</evidence>
<dbReference type="STRING" id="282301.A0A267ECJ9"/>
<dbReference type="FunFam" id="3.40.50.300:FF:000235">
    <property type="entry name" value="ATPase ASNA1"/>
    <property type="match status" value="1"/>
</dbReference>
<dbReference type="Gene3D" id="3.40.50.300">
    <property type="entry name" value="P-loop containing nucleotide triphosphate hydrolases"/>
    <property type="match status" value="1"/>
</dbReference>
<protein>
    <recommendedName>
        <fullName evidence="9">ArsA/GET3 Anion-transporting ATPase-like domain-containing protein</fullName>
    </recommendedName>
</protein>
<dbReference type="CDD" id="cd02035">
    <property type="entry name" value="ArsA"/>
    <property type="match status" value="1"/>
</dbReference>
<dbReference type="PANTHER" id="PTHR10803:SF3">
    <property type="entry name" value="ATPASE GET3"/>
    <property type="match status" value="1"/>
</dbReference>
<dbReference type="InterPro" id="IPR025723">
    <property type="entry name" value="ArsA/GET3_ATPase-like"/>
</dbReference>
<dbReference type="GO" id="GO:0005524">
    <property type="term" value="F:ATP binding"/>
    <property type="evidence" value="ECO:0007669"/>
    <property type="project" value="UniProtKB-KW"/>
</dbReference>
<name>A0A267ECJ9_9PLAT</name>
<dbReference type="Proteomes" id="UP000215902">
    <property type="component" value="Unassembled WGS sequence"/>
</dbReference>
<dbReference type="Pfam" id="PF02374">
    <property type="entry name" value="ArsA_ATPase"/>
    <property type="match status" value="1"/>
</dbReference>
<evidence type="ECO:0000256" key="3">
    <source>
        <dbReference type="ARBA" id="ARBA00022448"/>
    </source>
</evidence>
<keyword evidence="7" id="KW-0256">Endoplasmic reticulum</keyword>
<keyword evidence="11" id="KW-1185">Reference proteome</keyword>
<evidence type="ECO:0000256" key="4">
    <source>
        <dbReference type="ARBA" id="ARBA00022490"/>
    </source>
</evidence>
<keyword evidence="8" id="KW-0067">ATP-binding</keyword>
<evidence type="ECO:0000256" key="2">
    <source>
        <dbReference type="ARBA" id="ARBA00011040"/>
    </source>
</evidence>
<dbReference type="PANTHER" id="PTHR10803">
    <property type="entry name" value="ARSENICAL PUMP-DRIVING ATPASE ARSENITE-TRANSLOCATING ATPASE"/>
    <property type="match status" value="1"/>
</dbReference>
<dbReference type="InterPro" id="IPR027417">
    <property type="entry name" value="P-loop_NTPase"/>
</dbReference>
<comment type="similarity">
    <text evidence="2">Belongs to the arsA ATPase family.</text>
</comment>
<dbReference type="NCBIfam" id="TIGR00345">
    <property type="entry name" value="GET3_arsA_TRC40"/>
    <property type="match status" value="1"/>
</dbReference>
<dbReference type="HAMAP" id="MF_03112">
    <property type="entry name" value="Asna1_Get3"/>
    <property type="match status" value="1"/>
</dbReference>
<evidence type="ECO:0000256" key="1">
    <source>
        <dbReference type="ARBA" id="ARBA00004496"/>
    </source>
</evidence>
<evidence type="ECO:0000256" key="7">
    <source>
        <dbReference type="ARBA" id="ARBA00022824"/>
    </source>
</evidence>
<proteinExistence type="inferred from homology"/>
<evidence type="ECO:0000313" key="10">
    <source>
        <dbReference type="EMBL" id="PAA58607.1"/>
    </source>
</evidence>
<dbReference type="AlphaFoldDB" id="A0A267ECJ9"/>
<keyword evidence="6" id="KW-0378">Hydrolase</keyword>
<feature type="non-terminal residue" evidence="10">
    <location>
        <position position="1"/>
    </location>
</feature>
<keyword evidence="3" id="KW-0813">Transport</keyword>
<sequence length="350" mass="38733">RSHPQPAMTSTAAEAGLEPMDPTLSSLVHQSQNMKWIFVGGKGGVGKTSTSCSLAVQLSRVRPSVLLLSTDPAHNISDAFDQKFSKTPTLVKGFSNLYAMEVDPSVGLSGLPDELVNDDSGALRSLVSELMSALPGIDEFMSYSEVLRLVEDMDFSVIVFDTAPTGHTLRLLSFPSTMEASMGKLVRFKNQLAPLVGQLGSVLGLGNMRAEELGRQLEDRLPLVRRVNEEFRNPQRTTFVCVCIAEFLSLYETERLVQELTKLGIDAQNLVVNQLLFPSPSRPPCALCSSRHKIQQKYVAQMEDLYEDFHIVKMPLLEREIRGLAMLEYFSQFLLAPYSPETAPPLPKQL</sequence>
<keyword evidence="4" id="KW-0963">Cytoplasm</keyword>
<organism evidence="10 11">
    <name type="scientific">Macrostomum lignano</name>
    <dbReference type="NCBI Taxonomy" id="282301"/>
    <lineage>
        <taxon>Eukaryota</taxon>
        <taxon>Metazoa</taxon>
        <taxon>Spiralia</taxon>
        <taxon>Lophotrochozoa</taxon>
        <taxon>Platyhelminthes</taxon>
        <taxon>Rhabditophora</taxon>
        <taxon>Macrostomorpha</taxon>
        <taxon>Macrostomida</taxon>
        <taxon>Macrostomidae</taxon>
        <taxon>Macrostomum</taxon>
    </lineage>
</organism>